<dbReference type="RefSeq" id="WP_350721484.1">
    <property type="nucleotide sequence ID" value="NZ_JBEPCO010000026.1"/>
</dbReference>
<dbReference type="Gene3D" id="3.30.429.10">
    <property type="entry name" value="Macrophage Migration Inhibitory Factor"/>
    <property type="match status" value="1"/>
</dbReference>
<dbReference type="EMBL" id="JBEPCV010000023">
    <property type="protein sequence ID" value="MER6906604.1"/>
    <property type="molecule type" value="Genomic_DNA"/>
</dbReference>
<protein>
    <recommendedName>
        <fullName evidence="3">4-oxalocrotonate tautomerase</fullName>
    </recommendedName>
</protein>
<evidence type="ECO:0000313" key="1">
    <source>
        <dbReference type="EMBL" id="MER6906604.1"/>
    </source>
</evidence>
<sequence length="138" mass="14781">MLDIYAPQGTFSDKKALAKELAETIMRWEKVPSIPFFTENTAAFVHDLDPDSFSTAAGGNGHVRVNVLTNAGALNREQQLGLVKDISVLVAAAAGDASLVERTWVTLTEAVPGGWGIAGHAYTNEEIVQTVRTLLDKA</sequence>
<dbReference type="InterPro" id="IPR014347">
    <property type="entry name" value="Tautomerase/MIF_sf"/>
</dbReference>
<evidence type="ECO:0000313" key="2">
    <source>
        <dbReference type="Proteomes" id="UP001490330"/>
    </source>
</evidence>
<accession>A0ABV1VJE0</accession>
<reference evidence="1 2" key="1">
    <citation type="submission" date="2024-06" db="EMBL/GenBank/DDBJ databases">
        <title>The Natural Products Discovery Center: Release of the First 8490 Sequenced Strains for Exploring Actinobacteria Biosynthetic Diversity.</title>
        <authorList>
            <person name="Kalkreuter E."/>
            <person name="Kautsar S.A."/>
            <person name="Yang D."/>
            <person name="Bader C.D."/>
            <person name="Teijaro C.N."/>
            <person name="Fluegel L."/>
            <person name="Davis C.M."/>
            <person name="Simpson J.R."/>
            <person name="Lauterbach L."/>
            <person name="Steele A.D."/>
            <person name="Gui C."/>
            <person name="Meng S."/>
            <person name="Li G."/>
            <person name="Viehrig K."/>
            <person name="Ye F."/>
            <person name="Su P."/>
            <person name="Kiefer A.F."/>
            <person name="Nichols A."/>
            <person name="Cepeda A.J."/>
            <person name="Yan W."/>
            <person name="Fan B."/>
            <person name="Jiang Y."/>
            <person name="Adhikari A."/>
            <person name="Zheng C.-J."/>
            <person name="Schuster L."/>
            <person name="Cowan T.M."/>
            <person name="Smanski M.J."/>
            <person name="Chevrette M.G."/>
            <person name="De Carvalho L.P.S."/>
            <person name="Shen B."/>
        </authorList>
    </citation>
    <scope>NUCLEOTIDE SEQUENCE [LARGE SCALE GENOMIC DNA]</scope>
    <source>
        <strain evidence="1 2">NPDC000632</strain>
    </source>
</reference>
<dbReference type="Proteomes" id="UP001490330">
    <property type="component" value="Unassembled WGS sequence"/>
</dbReference>
<gene>
    <name evidence="1" type="ORF">ABT322_23260</name>
</gene>
<keyword evidence="2" id="KW-1185">Reference proteome</keyword>
<evidence type="ECO:0008006" key="3">
    <source>
        <dbReference type="Google" id="ProtNLM"/>
    </source>
</evidence>
<proteinExistence type="predicted"/>
<organism evidence="1 2">
    <name type="scientific">Streptomyces flaveolus</name>
    <dbReference type="NCBI Taxonomy" id="67297"/>
    <lineage>
        <taxon>Bacteria</taxon>
        <taxon>Bacillati</taxon>
        <taxon>Actinomycetota</taxon>
        <taxon>Actinomycetes</taxon>
        <taxon>Kitasatosporales</taxon>
        <taxon>Streptomycetaceae</taxon>
        <taxon>Streptomyces</taxon>
    </lineage>
</organism>
<name>A0ABV1VJE0_9ACTN</name>
<comment type="caution">
    <text evidence="1">The sequence shown here is derived from an EMBL/GenBank/DDBJ whole genome shotgun (WGS) entry which is preliminary data.</text>
</comment>